<name>A0ABD0V8I9_DENTH</name>
<dbReference type="Proteomes" id="UP001552299">
    <property type="component" value="Unassembled WGS sequence"/>
</dbReference>
<sequence length="174" mass="19297">MDVAFSQPPTAVQACGEVPKRRLHTGQPSNSCPDSRISFLQLYFKFILDKAEPWLFRWLVGAFWAAVPCGVLAPVLWAVGLLPPPFLLANVEVGGCLFPSSFPIYYGCFVEDGLVDFGEFISIKPEGLPSLRASLLLRLLLQKTCGFSSSWLLTSFFYTQVTIPYVSFFSQASK</sequence>
<dbReference type="AlphaFoldDB" id="A0ABD0V8I9"/>
<keyword evidence="1" id="KW-0472">Membrane</keyword>
<feature type="transmembrane region" description="Helical" evidence="1">
    <location>
        <begin position="150"/>
        <end position="169"/>
    </location>
</feature>
<evidence type="ECO:0000313" key="2">
    <source>
        <dbReference type="EMBL" id="KAL0921061.1"/>
    </source>
</evidence>
<comment type="caution">
    <text evidence="2">The sequence shown here is derived from an EMBL/GenBank/DDBJ whole genome shotgun (WGS) entry which is preliminary data.</text>
</comment>
<evidence type="ECO:0000313" key="3">
    <source>
        <dbReference type="Proteomes" id="UP001552299"/>
    </source>
</evidence>
<reference evidence="2 3" key="1">
    <citation type="journal article" date="2024" name="Plant Biotechnol. J.">
        <title>Dendrobium thyrsiflorum genome and its molecular insights into genes involved in important horticultural traits.</title>
        <authorList>
            <person name="Chen B."/>
            <person name="Wang J.Y."/>
            <person name="Zheng P.J."/>
            <person name="Li K.L."/>
            <person name="Liang Y.M."/>
            <person name="Chen X.F."/>
            <person name="Zhang C."/>
            <person name="Zhao X."/>
            <person name="He X."/>
            <person name="Zhang G.Q."/>
            <person name="Liu Z.J."/>
            <person name="Xu Q."/>
        </authorList>
    </citation>
    <scope>NUCLEOTIDE SEQUENCE [LARGE SCALE GENOMIC DNA]</scope>
    <source>
        <strain evidence="2">GZMU011</strain>
    </source>
</reference>
<feature type="transmembrane region" description="Helical" evidence="1">
    <location>
        <begin position="55"/>
        <end position="79"/>
    </location>
</feature>
<keyword evidence="3" id="KW-1185">Reference proteome</keyword>
<keyword evidence="1" id="KW-0812">Transmembrane</keyword>
<protein>
    <submittedName>
        <fullName evidence="2">Uncharacterized protein</fullName>
    </submittedName>
</protein>
<organism evidence="2 3">
    <name type="scientific">Dendrobium thyrsiflorum</name>
    <name type="common">Pinecone-like raceme dendrobium</name>
    <name type="synonym">Orchid</name>
    <dbReference type="NCBI Taxonomy" id="117978"/>
    <lineage>
        <taxon>Eukaryota</taxon>
        <taxon>Viridiplantae</taxon>
        <taxon>Streptophyta</taxon>
        <taxon>Embryophyta</taxon>
        <taxon>Tracheophyta</taxon>
        <taxon>Spermatophyta</taxon>
        <taxon>Magnoliopsida</taxon>
        <taxon>Liliopsida</taxon>
        <taxon>Asparagales</taxon>
        <taxon>Orchidaceae</taxon>
        <taxon>Epidendroideae</taxon>
        <taxon>Malaxideae</taxon>
        <taxon>Dendrobiinae</taxon>
        <taxon>Dendrobium</taxon>
    </lineage>
</organism>
<evidence type="ECO:0000256" key="1">
    <source>
        <dbReference type="SAM" id="Phobius"/>
    </source>
</evidence>
<proteinExistence type="predicted"/>
<gene>
    <name evidence="2" type="ORF">M5K25_008092</name>
</gene>
<accession>A0ABD0V8I9</accession>
<keyword evidence="1" id="KW-1133">Transmembrane helix</keyword>
<dbReference type="EMBL" id="JANQDX010000007">
    <property type="protein sequence ID" value="KAL0921061.1"/>
    <property type="molecule type" value="Genomic_DNA"/>
</dbReference>